<reference evidence="3" key="2">
    <citation type="submission" date="2024-10" db="UniProtKB">
        <authorList>
            <consortium name="EnsemblProtists"/>
        </authorList>
    </citation>
    <scope>IDENTIFICATION</scope>
</reference>
<proteinExistence type="predicted"/>
<dbReference type="PANTHER" id="PTHR43173">
    <property type="entry name" value="ABC1 FAMILY PROTEIN"/>
    <property type="match status" value="1"/>
</dbReference>
<dbReference type="GeneID" id="17285929"/>
<accession>A0A0D3KY24</accession>
<dbReference type="eggNOG" id="KOG1235">
    <property type="taxonomic scope" value="Eukaryota"/>
</dbReference>
<feature type="domain" description="ABC1 atypical kinase-like" evidence="2">
    <location>
        <begin position="130"/>
        <end position="174"/>
    </location>
</feature>
<dbReference type="AlphaFoldDB" id="A0A0D3KY24"/>
<evidence type="ECO:0000256" key="1">
    <source>
        <dbReference type="SAM" id="SignalP"/>
    </source>
</evidence>
<name>A0A0D3KY24_EMIH1</name>
<reference evidence="4" key="1">
    <citation type="journal article" date="2013" name="Nature">
        <title>Pan genome of the phytoplankton Emiliania underpins its global distribution.</title>
        <authorList>
            <person name="Read B.A."/>
            <person name="Kegel J."/>
            <person name="Klute M.J."/>
            <person name="Kuo A."/>
            <person name="Lefebvre S.C."/>
            <person name="Maumus F."/>
            <person name="Mayer C."/>
            <person name="Miller J."/>
            <person name="Monier A."/>
            <person name="Salamov A."/>
            <person name="Young J."/>
            <person name="Aguilar M."/>
            <person name="Claverie J.M."/>
            <person name="Frickenhaus S."/>
            <person name="Gonzalez K."/>
            <person name="Herman E.K."/>
            <person name="Lin Y.C."/>
            <person name="Napier J."/>
            <person name="Ogata H."/>
            <person name="Sarno A.F."/>
            <person name="Shmutz J."/>
            <person name="Schroeder D."/>
            <person name="de Vargas C."/>
            <person name="Verret F."/>
            <person name="von Dassow P."/>
            <person name="Valentin K."/>
            <person name="Van de Peer Y."/>
            <person name="Wheeler G."/>
            <person name="Dacks J.B."/>
            <person name="Delwiche C.F."/>
            <person name="Dyhrman S.T."/>
            <person name="Glockner G."/>
            <person name="John U."/>
            <person name="Richards T."/>
            <person name="Worden A.Z."/>
            <person name="Zhang X."/>
            <person name="Grigoriev I.V."/>
            <person name="Allen A.E."/>
            <person name="Bidle K."/>
            <person name="Borodovsky M."/>
            <person name="Bowler C."/>
            <person name="Brownlee C."/>
            <person name="Cock J.M."/>
            <person name="Elias M."/>
            <person name="Gladyshev V.N."/>
            <person name="Groth M."/>
            <person name="Guda C."/>
            <person name="Hadaegh A."/>
            <person name="Iglesias-Rodriguez M.D."/>
            <person name="Jenkins J."/>
            <person name="Jones B.M."/>
            <person name="Lawson T."/>
            <person name="Leese F."/>
            <person name="Lindquist E."/>
            <person name="Lobanov A."/>
            <person name="Lomsadze A."/>
            <person name="Malik S.B."/>
            <person name="Marsh M.E."/>
            <person name="Mackinder L."/>
            <person name="Mock T."/>
            <person name="Mueller-Roeber B."/>
            <person name="Pagarete A."/>
            <person name="Parker M."/>
            <person name="Probert I."/>
            <person name="Quesneville H."/>
            <person name="Raines C."/>
            <person name="Rensing S.A."/>
            <person name="Riano-Pachon D.M."/>
            <person name="Richier S."/>
            <person name="Rokitta S."/>
            <person name="Shiraiwa Y."/>
            <person name="Soanes D.M."/>
            <person name="van der Giezen M."/>
            <person name="Wahlund T.M."/>
            <person name="Williams B."/>
            <person name="Wilson W."/>
            <person name="Wolfe G."/>
            <person name="Wurch L.L."/>
        </authorList>
    </citation>
    <scope>NUCLEOTIDE SEQUENCE</scope>
</reference>
<sequence>MALISLVLVAATTLHPTKFRAACGGADSRRSASISMDAVRSPAEGGPSTAAEVEFPPEASPLVQLQRGAVFASRALPIAFSYIRLYTALRFRERALGQCLDEEACEVLWTEQHEAGSISFASYTDRLAGLTDLVDPMPYSLVRAVELLHDGEAFDDVFAQFDDQPLGAASVAQVQLSDEFDFIKEAAAMERIGAALSTDPATGSPRPPPVVTPRPVGGLVTKRVLVMDYLRGEPLSRAVEACEPLSRAVEAMEARGIDPDSAEAQLFGRKLLSALTEARPLPRPLPAPSRHAHLLRAPQPAFGLTILEGGFFHADPHPGNIFVLDDGRVGLIDFGQVKQIGARASTTLAKDEAQLDEISRLALELGVRLRDGSPREGPGPAATAIWLFDGSVDTLPGGFDTNELSPNSPVLIKGIASRLGVRWSLASEWAPIARRLLARQSAARSPFGAPPRLRSIVRLLGQWAAAKLSAVVLALPPPLRRLVAAVALRCSKRGSSPTGQLATQS</sequence>
<dbReference type="InterPro" id="IPR011009">
    <property type="entry name" value="Kinase-like_dom_sf"/>
</dbReference>
<dbReference type="RefSeq" id="XP_005793088.1">
    <property type="nucleotide sequence ID" value="XM_005793031.1"/>
</dbReference>
<feature type="domain" description="ABC1 atypical kinase-like" evidence="2">
    <location>
        <begin position="305"/>
        <end position="349"/>
    </location>
</feature>
<feature type="chain" id="PRO_5044247011" description="ABC1 atypical kinase-like domain-containing protein" evidence="1">
    <location>
        <begin position="22"/>
        <end position="505"/>
    </location>
</feature>
<evidence type="ECO:0000259" key="2">
    <source>
        <dbReference type="Pfam" id="PF03109"/>
    </source>
</evidence>
<dbReference type="InterPro" id="IPR004147">
    <property type="entry name" value="ABC1_dom"/>
</dbReference>
<dbReference type="EnsemblProtists" id="EOD40659">
    <property type="protein sequence ID" value="EOD40659"/>
    <property type="gene ID" value="EMIHUDRAFT_454144"/>
</dbReference>
<dbReference type="PaxDb" id="2903-EOD40659"/>
<protein>
    <recommendedName>
        <fullName evidence="2">ABC1 atypical kinase-like domain-containing protein</fullName>
    </recommendedName>
</protein>
<dbReference type="PANTHER" id="PTHR43173:SF12">
    <property type="entry name" value="PROTEIN KINASE SUPERFAMILY PROTEIN"/>
    <property type="match status" value="1"/>
</dbReference>
<feature type="signal peptide" evidence="1">
    <location>
        <begin position="1"/>
        <end position="21"/>
    </location>
</feature>
<dbReference type="Pfam" id="PF03109">
    <property type="entry name" value="ABC1"/>
    <property type="match status" value="2"/>
</dbReference>
<organism evidence="3 4">
    <name type="scientific">Emiliania huxleyi (strain CCMP1516)</name>
    <dbReference type="NCBI Taxonomy" id="280463"/>
    <lineage>
        <taxon>Eukaryota</taxon>
        <taxon>Haptista</taxon>
        <taxon>Haptophyta</taxon>
        <taxon>Prymnesiophyceae</taxon>
        <taxon>Isochrysidales</taxon>
        <taxon>Noelaerhabdaceae</taxon>
        <taxon>Emiliania</taxon>
    </lineage>
</organism>
<dbReference type="STRING" id="2903.R1G481"/>
<evidence type="ECO:0000313" key="3">
    <source>
        <dbReference type="EnsemblProtists" id="EOD40659"/>
    </source>
</evidence>
<dbReference type="Proteomes" id="UP000013827">
    <property type="component" value="Unassembled WGS sequence"/>
</dbReference>
<dbReference type="SUPFAM" id="SSF56112">
    <property type="entry name" value="Protein kinase-like (PK-like)"/>
    <property type="match status" value="1"/>
</dbReference>
<keyword evidence="4" id="KW-1185">Reference proteome</keyword>
<keyword evidence="1" id="KW-0732">Signal</keyword>
<dbReference type="KEGG" id="ehx:EMIHUDRAFT_454144"/>
<evidence type="ECO:0000313" key="4">
    <source>
        <dbReference type="Proteomes" id="UP000013827"/>
    </source>
</evidence>
<dbReference type="HOGENOM" id="CLU_006533_8_2_1"/>
<dbReference type="InterPro" id="IPR051130">
    <property type="entry name" value="Mito_struct-func_regulator"/>
</dbReference>